<dbReference type="Gene3D" id="1.10.418.10">
    <property type="entry name" value="Calponin-like domain"/>
    <property type="match status" value="1"/>
</dbReference>
<keyword evidence="7" id="KW-1185">Reference proteome</keyword>
<feature type="compositionally biased region" description="Polar residues" evidence="4">
    <location>
        <begin position="330"/>
        <end position="340"/>
    </location>
</feature>
<feature type="region of interest" description="Disordered" evidence="4">
    <location>
        <begin position="103"/>
        <end position="161"/>
    </location>
</feature>
<accession>A0A9Q9ESF1</accession>
<dbReference type="AlphaFoldDB" id="A0A9Q9ESF1"/>
<evidence type="ECO:0000313" key="6">
    <source>
        <dbReference type="EMBL" id="USW59538.1"/>
    </source>
</evidence>
<reference evidence="6" key="1">
    <citation type="submission" date="2022-06" db="EMBL/GenBank/DDBJ databases">
        <title>Complete genome sequences of two strains of the flax pathogen Septoria linicola.</title>
        <authorList>
            <person name="Lapalu N."/>
            <person name="Simon A."/>
            <person name="Demenou B."/>
            <person name="Paumier D."/>
            <person name="Guillot M.-P."/>
            <person name="Gout L."/>
            <person name="Valade R."/>
        </authorList>
    </citation>
    <scope>NUCLEOTIDE SEQUENCE</scope>
    <source>
        <strain evidence="6">SE15195</strain>
    </source>
</reference>
<dbReference type="GO" id="GO:0005737">
    <property type="term" value="C:cytoplasm"/>
    <property type="evidence" value="ECO:0007669"/>
    <property type="project" value="UniProtKB-SubCell"/>
</dbReference>
<evidence type="ECO:0000256" key="3">
    <source>
        <dbReference type="ARBA" id="ARBA00022860"/>
    </source>
</evidence>
<feature type="domain" description="Calponin-homology (CH)" evidence="5">
    <location>
        <begin position="679"/>
        <end position="794"/>
    </location>
</feature>
<dbReference type="GO" id="GO:0007051">
    <property type="term" value="P:spindle organization"/>
    <property type="evidence" value="ECO:0007669"/>
    <property type="project" value="TreeGrafter"/>
</dbReference>
<keyword evidence="2" id="KW-0963">Cytoplasm</keyword>
<dbReference type="InterPro" id="IPR001715">
    <property type="entry name" value="CH_dom"/>
</dbReference>
<keyword evidence="3" id="KW-0112">Calmodulin-binding</keyword>
<dbReference type="Pfam" id="PF00307">
    <property type="entry name" value="CH"/>
    <property type="match status" value="1"/>
</dbReference>
<evidence type="ECO:0000259" key="5">
    <source>
        <dbReference type="PROSITE" id="PS50021"/>
    </source>
</evidence>
<evidence type="ECO:0000256" key="2">
    <source>
        <dbReference type="ARBA" id="ARBA00022490"/>
    </source>
</evidence>
<sequence length="939" mass="102677">MSSITASQTPCPATHLDPSHRRVSSFELFGEDTANIDYTRAIDQPLTGIKPRRRSMVLGPPKKKAAPITIFEDVGEEEEMNFGVQESIAPAKSQASVLLGRPAAKRPQGGRPSIGVGTGNLGTSDGRSVGIESGSTHQSRGVTARPRMSMAGSRGPVAGQGDFTLRRMNGIAEIRTDQALPAAGNTASARATNMIGSTVRKPPRRQTIFVPEDTTVMTIHPGARDNTGRIDDTFHLPRLPVQHPSQSQTHESTEQEPVRKPRQSLMAAPKRLPLRETPSTENMPGWDVAGANTGKENLPPAGRAVIQKSMKPLGVSGPAEPKARPRSLYAPTQATRNRQSIVPRPHAQLTTVLPPSRPGLKGSLNNGLRPDRPRHEPIRSITRVPVTKFNTSNRASIDSRAATKSALDSTTHSTTAPTYADEEKQRIRDFIASKRSEQQVAKLQKYAVLEGNLSEPALYEDKWLSYQETALTEVINRIFEVTSPAPTIHITGKPLRDQLIEIYNRPEVTMLHSRLQASLSCGALAHPRSTVSAHQPSQDLALRRRLMRMWLDTFNHKLLAEAVQVVAGRQISRSPTSSPGSSLDPKAGKRDYMAFLEDFFVCVVDVDTVPKLAGEDSDFARWEKTMLRSLMLIWLLDQAAESGIVDGGCLIKSTSEKKTTTAIVQMLGGMMLPACGDIMRVLKHLQYEINYSQDALHEVVYRVDNIAKDFRDGVFLTRLVETLAYDNRALSQCLKLPATGHSQQAYNVQVSLQALSNHSVAACNVVGDIEADDIVNGHREKSLSLLWSLVSTYGLPTLIDWTKLTADINRISGSTASTSDTLPSTPLEQEDLLRQWASAYAEKVDIRVDNLSTSFTDGQVYSAILDAFTKYLPIQQEGPWTSPDPMIVHAQLRAFGCSNAFAEKLAGSIGVVTSQETVVSNLAFLASRLLPLVPHEEEG</sequence>
<dbReference type="GO" id="GO:0005516">
    <property type="term" value="F:calmodulin binding"/>
    <property type="evidence" value="ECO:0007669"/>
    <property type="project" value="UniProtKB-KW"/>
</dbReference>
<dbReference type="PANTHER" id="PTHR22706">
    <property type="entry name" value="ASSEMBLY FACTOR FOR SPINDLE MICROTUBULES"/>
    <property type="match status" value="1"/>
</dbReference>
<evidence type="ECO:0000313" key="7">
    <source>
        <dbReference type="Proteomes" id="UP001056384"/>
    </source>
</evidence>
<feature type="region of interest" description="Disordered" evidence="4">
    <location>
        <begin position="392"/>
        <end position="419"/>
    </location>
</feature>
<feature type="region of interest" description="Disordered" evidence="4">
    <location>
        <begin position="312"/>
        <end position="379"/>
    </location>
</feature>
<dbReference type="PANTHER" id="PTHR22706:SF1">
    <property type="entry name" value="ASSEMBLY FACTOR FOR SPINDLE MICROTUBULES"/>
    <property type="match status" value="1"/>
</dbReference>
<dbReference type="GO" id="GO:0000922">
    <property type="term" value="C:spindle pole"/>
    <property type="evidence" value="ECO:0007669"/>
    <property type="project" value="TreeGrafter"/>
</dbReference>
<dbReference type="Proteomes" id="UP001056384">
    <property type="component" value="Chromosome 12"/>
</dbReference>
<dbReference type="SUPFAM" id="SSF47576">
    <property type="entry name" value="Calponin-homology domain, CH-domain"/>
    <property type="match status" value="1"/>
</dbReference>
<name>A0A9Q9ESF1_9PEZI</name>
<feature type="compositionally biased region" description="Polar residues" evidence="4">
    <location>
        <begin position="406"/>
        <end position="417"/>
    </location>
</feature>
<evidence type="ECO:0000256" key="4">
    <source>
        <dbReference type="SAM" id="MobiDB-lite"/>
    </source>
</evidence>
<dbReference type="EMBL" id="CP099429">
    <property type="protein sequence ID" value="USW59538.1"/>
    <property type="molecule type" value="Genomic_DNA"/>
</dbReference>
<comment type="subcellular location">
    <subcellularLocation>
        <location evidence="1">Cytoplasm</location>
    </subcellularLocation>
</comment>
<dbReference type="CDD" id="cd21223">
    <property type="entry name" value="CH_ASPM_rpt1"/>
    <property type="match status" value="1"/>
</dbReference>
<feature type="compositionally biased region" description="Basic and acidic residues" evidence="4">
    <location>
        <begin position="369"/>
        <end position="378"/>
    </location>
</feature>
<dbReference type="GO" id="GO:0051295">
    <property type="term" value="P:establishment of meiotic spindle localization"/>
    <property type="evidence" value="ECO:0007669"/>
    <property type="project" value="TreeGrafter"/>
</dbReference>
<organism evidence="6 7">
    <name type="scientific">Septoria linicola</name>
    <dbReference type="NCBI Taxonomy" id="215465"/>
    <lineage>
        <taxon>Eukaryota</taxon>
        <taxon>Fungi</taxon>
        <taxon>Dikarya</taxon>
        <taxon>Ascomycota</taxon>
        <taxon>Pezizomycotina</taxon>
        <taxon>Dothideomycetes</taxon>
        <taxon>Dothideomycetidae</taxon>
        <taxon>Mycosphaerellales</taxon>
        <taxon>Mycosphaerellaceae</taxon>
        <taxon>Septoria</taxon>
    </lineage>
</organism>
<dbReference type="PROSITE" id="PS50021">
    <property type="entry name" value="CH"/>
    <property type="match status" value="1"/>
</dbReference>
<dbReference type="InterPro" id="IPR036872">
    <property type="entry name" value="CH_dom_sf"/>
</dbReference>
<evidence type="ECO:0000256" key="1">
    <source>
        <dbReference type="ARBA" id="ARBA00004496"/>
    </source>
</evidence>
<proteinExistence type="predicted"/>
<dbReference type="InterPro" id="IPR051185">
    <property type="entry name" value="ASPM"/>
</dbReference>
<protein>
    <submittedName>
        <fullName evidence="6">Calponin domain, CH domain superfamily</fullName>
    </submittedName>
</protein>
<feature type="region of interest" description="Disordered" evidence="4">
    <location>
        <begin position="238"/>
        <end position="267"/>
    </location>
</feature>
<gene>
    <name evidence="6" type="ORF">Slin15195_G128570</name>
</gene>
<dbReference type="GO" id="GO:0000278">
    <property type="term" value="P:mitotic cell cycle"/>
    <property type="evidence" value="ECO:0007669"/>
    <property type="project" value="TreeGrafter"/>
</dbReference>